<organism evidence="1 2">
    <name type="scientific">Cichorium intybus</name>
    <name type="common">Chicory</name>
    <dbReference type="NCBI Taxonomy" id="13427"/>
    <lineage>
        <taxon>Eukaryota</taxon>
        <taxon>Viridiplantae</taxon>
        <taxon>Streptophyta</taxon>
        <taxon>Embryophyta</taxon>
        <taxon>Tracheophyta</taxon>
        <taxon>Spermatophyta</taxon>
        <taxon>Magnoliopsida</taxon>
        <taxon>eudicotyledons</taxon>
        <taxon>Gunneridae</taxon>
        <taxon>Pentapetalae</taxon>
        <taxon>asterids</taxon>
        <taxon>campanulids</taxon>
        <taxon>Asterales</taxon>
        <taxon>Asteraceae</taxon>
        <taxon>Cichorioideae</taxon>
        <taxon>Cichorieae</taxon>
        <taxon>Cichoriinae</taxon>
        <taxon>Cichorium</taxon>
    </lineage>
</organism>
<proteinExistence type="predicted"/>
<name>A0ACB9F1G1_CICIN</name>
<dbReference type="EMBL" id="CM042011">
    <property type="protein sequence ID" value="KAI3764796.1"/>
    <property type="molecule type" value="Genomic_DNA"/>
</dbReference>
<dbReference type="Proteomes" id="UP001055811">
    <property type="component" value="Linkage Group LG03"/>
</dbReference>
<evidence type="ECO:0000313" key="1">
    <source>
        <dbReference type="EMBL" id="KAI3764796.1"/>
    </source>
</evidence>
<reference evidence="2" key="1">
    <citation type="journal article" date="2022" name="Mol. Ecol. Resour.">
        <title>The genomes of chicory, endive, great burdock and yacon provide insights into Asteraceae palaeo-polyploidization history and plant inulin production.</title>
        <authorList>
            <person name="Fan W."/>
            <person name="Wang S."/>
            <person name="Wang H."/>
            <person name="Wang A."/>
            <person name="Jiang F."/>
            <person name="Liu H."/>
            <person name="Zhao H."/>
            <person name="Xu D."/>
            <person name="Zhang Y."/>
        </authorList>
    </citation>
    <scope>NUCLEOTIDE SEQUENCE [LARGE SCALE GENOMIC DNA]</scope>
    <source>
        <strain evidence="2">cv. Punajuju</strain>
    </source>
</reference>
<comment type="caution">
    <text evidence="1">The sequence shown here is derived from an EMBL/GenBank/DDBJ whole genome shotgun (WGS) entry which is preliminary data.</text>
</comment>
<protein>
    <submittedName>
        <fullName evidence="1">Uncharacterized protein</fullName>
    </submittedName>
</protein>
<sequence length="70" mass="8159">MPSHHTLTFCRFPYAQSYKSRSENTIRSCAHKQKQSIKRVCFSCLPIHPVLSRQIHLFAIKHVENQAIHA</sequence>
<reference evidence="1 2" key="2">
    <citation type="journal article" date="2022" name="Mol. Ecol. Resour.">
        <title>The genomes of chicory, endive, great burdock and yacon provide insights into Asteraceae paleo-polyploidization history and plant inulin production.</title>
        <authorList>
            <person name="Fan W."/>
            <person name="Wang S."/>
            <person name="Wang H."/>
            <person name="Wang A."/>
            <person name="Jiang F."/>
            <person name="Liu H."/>
            <person name="Zhao H."/>
            <person name="Xu D."/>
            <person name="Zhang Y."/>
        </authorList>
    </citation>
    <scope>NUCLEOTIDE SEQUENCE [LARGE SCALE GENOMIC DNA]</scope>
    <source>
        <strain evidence="2">cv. Punajuju</strain>
        <tissue evidence="1">Leaves</tissue>
    </source>
</reference>
<evidence type="ECO:0000313" key="2">
    <source>
        <dbReference type="Proteomes" id="UP001055811"/>
    </source>
</evidence>
<gene>
    <name evidence="1" type="ORF">L2E82_14812</name>
</gene>
<keyword evidence="2" id="KW-1185">Reference proteome</keyword>
<accession>A0ACB9F1G1</accession>